<evidence type="ECO:0000313" key="2">
    <source>
        <dbReference type="EMBL" id="AJB42131.1"/>
    </source>
</evidence>
<keyword evidence="1" id="KW-0175">Coiled coil</keyword>
<sequence length="93" mass="11023">MGRATPSVREKYLQLLNELEAEFVELLRRERREAYIYVKKAWGEELGAVTNYPNPYLLGSLLLVSVLDLEWRLRELERRLRDLEDEVERISSG</sequence>
<feature type="coiled-coil region" evidence="1">
    <location>
        <begin position="66"/>
        <end position="93"/>
    </location>
</feature>
<dbReference type="RefSeq" id="WP_020961709.1">
    <property type="nucleotide sequence ID" value="NZ_CP007493.1"/>
</dbReference>
<dbReference type="EMBL" id="CP007493">
    <property type="protein sequence ID" value="AJB42131.1"/>
    <property type="molecule type" value="Genomic_DNA"/>
</dbReference>
<evidence type="ECO:0000313" key="3">
    <source>
        <dbReference type="Proteomes" id="UP000266720"/>
    </source>
</evidence>
<evidence type="ECO:0000256" key="1">
    <source>
        <dbReference type="SAM" id="Coils"/>
    </source>
</evidence>
<dbReference type="GeneID" id="16572661"/>
<name>A0A3G1A9A9_9CREN</name>
<proteinExistence type="predicted"/>
<dbReference type="AlphaFoldDB" id="A0A3G1A9A9"/>
<accession>A0A3G1A9A9</accession>
<organism evidence="2 3">
    <name type="scientific">Thermofilum adornatum 1505</name>
    <dbReference type="NCBI Taxonomy" id="697581"/>
    <lineage>
        <taxon>Archaea</taxon>
        <taxon>Thermoproteota</taxon>
        <taxon>Thermoprotei</taxon>
        <taxon>Thermofilales</taxon>
        <taxon>Thermofilaceae</taxon>
        <taxon>Thermofilum</taxon>
    </lineage>
</organism>
<reference evidence="3" key="1">
    <citation type="book" date="2010" name="EXTREMOPHILES" publisher="0:0-0">
        <title>Complete genome sequences of ten hyperthermophilic archaea reveal their metabolic capabilities and possible ecological roles.</title>
        <editorList>
            <person name="?"/>
        </editorList>
        <authorList>
            <person name="Ravin N.V."/>
            <person name="Mardanov A.V."/>
            <person name="Bonch-Osmolovskaya E.A."/>
            <person name="Skryabin K.G."/>
        </authorList>
    </citation>
    <scope>NUCLEOTIDE SEQUENCE [LARGE SCALE GENOMIC DNA]</scope>
    <source>
        <strain evidence="3">1505</strain>
    </source>
</reference>
<dbReference type="KEGG" id="tcb:TCARB_1083"/>
<protein>
    <submittedName>
        <fullName evidence="2">Uncharacterized protein</fullName>
    </submittedName>
</protein>
<dbReference type="Proteomes" id="UP000266720">
    <property type="component" value="Chromosome"/>
</dbReference>
<gene>
    <name evidence="2" type="ORF">TCARB_1083</name>
</gene>
<dbReference type="STRING" id="697581.TCARB_1083"/>
<dbReference type="GeneID" id="25406499"/>